<organism evidence="1 2">
    <name type="scientific">Erwinia phage pEa_SNUABM_47</name>
    <dbReference type="NCBI Taxonomy" id="2768774"/>
    <lineage>
        <taxon>Viruses</taxon>
        <taxon>Duplodnaviria</taxon>
        <taxon>Heunggongvirae</taxon>
        <taxon>Uroviricota</taxon>
        <taxon>Caudoviricetes</taxon>
        <taxon>Eneladusvirus</taxon>
        <taxon>Eneladusvirus BF</taxon>
    </lineage>
</organism>
<protein>
    <submittedName>
        <fullName evidence="1">Uncharacterized protein</fullName>
    </submittedName>
</protein>
<accession>A0A7L8ZP16</accession>
<proteinExistence type="predicted"/>
<dbReference type="Proteomes" id="UP000594024">
    <property type="component" value="Segment"/>
</dbReference>
<dbReference type="EMBL" id="MT939487">
    <property type="protein sequence ID" value="QOI71942.1"/>
    <property type="molecule type" value="Genomic_DNA"/>
</dbReference>
<sequence>MREPMSDENWKEVHTIINNYITNGENTVYGYVTYDYFPKYCYMMGTGFSFTNEYVHFNGSRRIIDQVLSEESFFQQSTIYDFYDLTLEEIIALKEIYKFMLGDFP</sequence>
<evidence type="ECO:0000313" key="1">
    <source>
        <dbReference type="EMBL" id="QOI71942.1"/>
    </source>
</evidence>
<gene>
    <name evidence="1" type="ORF">pEaSNUABM47_00480</name>
</gene>
<name>A0A7L8ZP16_9CAUD</name>
<evidence type="ECO:0000313" key="2">
    <source>
        <dbReference type="Proteomes" id="UP000594024"/>
    </source>
</evidence>
<reference evidence="1 2" key="1">
    <citation type="submission" date="2020-08" db="EMBL/GenBank/DDBJ databases">
        <title>Complete genome sequence of Erwinia phage pEa_SNUABM_47.</title>
        <authorList>
            <person name="Kim S.G."/>
            <person name="Lee S.B."/>
            <person name="Park S.C."/>
        </authorList>
    </citation>
    <scope>NUCLEOTIDE SEQUENCE [LARGE SCALE GENOMIC DNA]</scope>
</reference>